<feature type="domain" description="Transcription regulator PadR C-terminal" evidence="2">
    <location>
        <begin position="95"/>
        <end position="173"/>
    </location>
</feature>
<dbReference type="Gene3D" id="6.10.140.190">
    <property type="match status" value="1"/>
</dbReference>
<dbReference type="InterPro" id="IPR036388">
    <property type="entry name" value="WH-like_DNA-bd_sf"/>
</dbReference>
<keyword evidence="4" id="KW-1185">Reference proteome</keyword>
<dbReference type="PANTHER" id="PTHR43252">
    <property type="entry name" value="TRANSCRIPTIONAL REGULATOR YQJI"/>
    <property type="match status" value="1"/>
</dbReference>
<comment type="caution">
    <text evidence="3">The sequence shown here is derived from an EMBL/GenBank/DDBJ whole genome shotgun (WGS) entry which is preliminary data.</text>
</comment>
<dbReference type="EMBL" id="SGJB01000007">
    <property type="protein sequence ID" value="TQQ84721.1"/>
    <property type="molecule type" value="Genomic_DNA"/>
</dbReference>
<dbReference type="SUPFAM" id="SSF46785">
    <property type="entry name" value="Winged helix' DNA-binding domain"/>
    <property type="match status" value="1"/>
</dbReference>
<accession>A0A544QVK4</accession>
<feature type="domain" description="Transcription regulator PadR N-terminal" evidence="1">
    <location>
        <begin position="8"/>
        <end position="81"/>
    </location>
</feature>
<evidence type="ECO:0000313" key="3">
    <source>
        <dbReference type="EMBL" id="TQQ84721.1"/>
    </source>
</evidence>
<dbReference type="InterPro" id="IPR018309">
    <property type="entry name" value="Tscrpt_reg_PadR_C"/>
</dbReference>
<evidence type="ECO:0000259" key="1">
    <source>
        <dbReference type="Pfam" id="PF03551"/>
    </source>
</evidence>
<gene>
    <name evidence="3" type="ORF">EXD82_04775</name>
</gene>
<dbReference type="RefSeq" id="WP_142535776.1">
    <property type="nucleotide sequence ID" value="NZ_SGJB01000007.1"/>
</dbReference>
<dbReference type="OrthoDB" id="8595425at2"/>
<dbReference type="InterPro" id="IPR005149">
    <property type="entry name" value="Tscrpt_reg_PadR_N"/>
</dbReference>
<dbReference type="Gene3D" id="1.10.10.10">
    <property type="entry name" value="Winged helix-like DNA-binding domain superfamily/Winged helix DNA-binding domain"/>
    <property type="match status" value="1"/>
</dbReference>
<evidence type="ECO:0000259" key="2">
    <source>
        <dbReference type="Pfam" id="PF10400"/>
    </source>
</evidence>
<dbReference type="InterPro" id="IPR036390">
    <property type="entry name" value="WH_DNA-bd_sf"/>
</dbReference>
<evidence type="ECO:0000313" key="4">
    <source>
        <dbReference type="Proteomes" id="UP000317863"/>
    </source>
</evidence>
<dbReference type="Pfam" id="PF03551">
    <property type="entry name" value="PadR"/>
    <property type="match status" value="1"/>
</dbReference>
<dbReference type="Pfam" id="PF10400">
    <property type="entry name" value="Vir_act_alpha_C"/>
    <property type="match status" value="1"/>
</dbReference>
<protein>
    <submittedName>
        <fullName evidence="3">PadR family transcriptional regulator</fullName>
    </submittedName>
</protein>
<proteinExistence type="predicted"/>
<name>A0A544QVK4_9FIRM</name>
<sequence length="179" mass="21311">MRTLKYVILGLLMKKPMTGYDITKEFNSGVVEFWSAKHSQIYPELKRLTKEGLITFETVISGEVMEKKLYSITEEGIQDFKQWLILDPEVEPFQKDLFRLKMYFSESMNKSDVINLIKCQIDLHKRKRERLLETFKNYSFVPKPGSQEFSDYIVVKGAIMREDYYIDWLELCKNSYLDE</sequence>
<reference evidence="3 4" key="1">
    <citation type="submission" date="2019-02" db="EMBL/GenBank/DDBJ databases">
        <title>Peptostreptococcaceae bacterium ZHW00191 nov., a new bacterium isolated from the human gut.</title>
        <authorList>
            <person name="Zhou H.-W."/>
            <person name="Chen X.-J."/>
        </authorList>
    </citation>
    <scope>NUCLEOTIDE SEQUENCE [LARGE SCALE GENOMIC DNA]</scope>
    <source>
        <strain evidence="3 4">ZHW00191</strain>
    </source>
</reference>
<dbReference type="Proteomes" id="UP000317863">
    <property type="component" value="Unassembled WGS sequence"/>
</dbReference>
<dbReference type="PANTHER" id="PTHR43252:SF6">
    <property type="entry name" value="NEGATIVE TRANSCRIPTION REGULATOR PADR"/>
    <property type="match status" value="1"/>
</dbReference>
<dbReference type="AlphaFoldDB" id="A0A544QVK4"/>
<organism evidence="3 4">
    <name type="scientific">Peptacetobacter hominis</name>
    <dbReference type="NCBI Taxonomy" id="2743610"/>
    <lineage>
        <taxon>Bacteria</taxon>
        <taxon>Bacillati</taxon>
        <taxon>Bacillota</taxon>
        <taxon>Clostridia</taxon>
        <taxon>Peptostreptococcales</taxon>
        <taxon>Peptostreptococcaceae</taxon>
        <taxon>Peptacetobacter</taxon>
    </lineage>
</organism>